<accession>A0A5N7ATK3</accession>
<protein>
    <submittedName>
        <fullName evidence="1">Uncharacterized protein</fullName>
    </submittedName>
</protein>
<proteinExistence type="predicted"/>
<name>A0A5N7ATK3_9EURO</name>
<organism evidence="1 2">
    <name type="scientific">Aspergillus bertholletiae</name>
    <dbReference type="NCBI Taxonomy" id="1226010"/>
    <lineage>
        <taxon>Eukaryota</taxon>
        <taxon>Fungi</taxon>
        <taxon>Dikarya</taxon>
        <taxon>Ascomycota</taxon>
        <taxon>Pezizomycotina</taxon>
        <taxon>Eurotiomycetes</taxon>
        <taxon>Eurotiomycetidae</taxon>
        <taxon>Eurotiales</taxon>
        <taxon>Aspergillaceae</taxon>
        <taxon>Aspergillus</taxon>
        <taxon>Aspergillus subgen. Circumdati</taxon>
    </lineage>
</organism>
<dbReference type="EMBL" id="ML736371">
    <property type="protein sequence ID" value="KAE8372198.1"/>
    <property type="molecule type" value="Genomic_DNA"/>
</dbReference>
<reference evidence="1 2" key="1">
    <citation type="submission" date="2019-04" db="EMBL/GenBank/DDBJ databases">
        <title>Friends and foes A comparative genomics studyof 23 Aspergillus species from section Flavi.</title>
        <authorList>
            <consortium name="DOE Joint Genome Institute"/>
            <person name="Kjaerbolling I."/>
            <person name="Vesth T."/>
            <person name="Frisvad J.C."/>
            <person name="Nybo J.L."/>
            <person name="Theobald S."/>
            <person name="Kildgaard S."/>
            <person name="Isbrandt T."/>
            <person name="Kuo A."/>
            <person name="Sato A."/>
            <person name="Lyhne E.K."/>
            <person name="Kogle M.E."/>
            <person name="Wiebenga A."/>
            <person name="Kun R.S."/>
            <person name="Lubbers R.J."/>
            <person name="Makela M.R."/>
            <person name="Barry K."/>
            <person name="Chovatia M."/>
            <person name="Clum A."/>
            <person name="Daum C."/>
            <person name="Haridas S."/>
            <person name="He G."/>
            <person name="LaButti K."/>
            <person name="Lipzen A."/>
            <person name="Mondo S."/>
            <person name="Riley R."/>
            <person name="Salamov A."/>
            <person name="Simmons B.A."/>
            <person name="Magnuson J.K."/>
            <person name="Henrissat B."/>
            <person name="Mortensen U.H."/>
            <person name="Larsen T.O."/>
            <person name="Devries R.P."/>
            <person name="Grigoriev I.V."/>
            <person name="Machida M."/>
            <person name="Baker S.E."/>
            <person name="Andersen M.R."/>
        </authorList>
    </citation>
    <scope>NUCLEOTIDE SEQUENCE [LARGE SCALE GENOMIC DNA]</scope>
    <source>
        <strain evidence="1 2">IBT 29228</strain>
    </source>
</reference>
<dbReference type="Proteomes" id="UP000326198">
    <property type="component" value="Unassembled WGS sequence"/>
</dbReference>
<gene>
    <name evidence="1" type="ORF">BDV26DRAFT_298086</name>
</gene>
<dbReference type="OrthoDB" id="4895973at2759"/>
<evidence type="ECO:0000313" key="1">
    <source>
        <dbReference type="EMBL" id="KAE8372198.1"/>
    </source>
</evidence>
<dbReference type="AlphaFoldDB" id="A0A5N7ATK3"/>
<sequence>MQKYELGGTRGTPMGELRDLSHGRCQCLGEADDIGRKAIAKLNADGRKPADDRINKIIAALKTHADTRRYEQAENIVKAFKKKLDGRGFTIVYTDPIERPPVPGYRKIDAERTIEVNKGAKSFQKVEETVRNFVKEPNSSAGQSGKHAEAIYKTEGMHKHLAETCKNP</sequence>
<evidence type="ECO:0000313" key="2">
    <source>
        <dbReference type="Proteomes" id="UP000326198"/>
    </source>
</evidence>
<keyword evidence="2" id="KW-1185">Reference proteome</keyword>